<evidence type="ECO:0008006" key="3">
    <source>
        <dbReference type="Google" id="ProtNLM"/>
    </source>
</evidence>
<name>A0A7S4BYU4_CHRCT</name>
<organism evidence="2">
    <name type="scientific">Chrysotila carterae</name>
    <name type="common">Marine alga</name>
    <name type="synonym">Syracosphaera carterae</name>
    <dbReference type="NCBI Taxonomy" id="13221"/>
    <lineage>
        <taxon>Eukaryota</taxon>
        <taxon>Haptista</taxon>
        <taxon>Haptophyta</taxon>
        <taxon>Prymnesiophyceae</taxon>
        <taxon>Isochrysidales</taxon>
        <taxon>Isochrysidaceae</taxon>
        <taxon>Chrysotila</taxon>
    </lineage>
</organism>
<gene>
    <name evidence="2" type="ORF">PCAR00345_LOCUS34215</name>
</gene>
<evidence type="ECO:0000256" key="1">
    <source>
        <dbReference type="SAM" id="MobiDB-lite"/>
    </source>
</evidence>
<dbReference type="EMBL" id="HBIZ01053506">
    <property type="protein sequence ID" value="CAE0781551.1"/>
    <property type="molecule type" value="Transcribed_RNA"/>
</dbReference>
<feature type="region of interest" description="Disordered" evidence="1">
    <location>
        <begin position="292"/>
        <end position="314"/>
    </location>
</feature>
<dbReference type="AlphaFoldDB" id="A0A7S4BYU4"/>
<evidence type="ECO:0000313" key="2">
    <source>
        <dbReference type="EMBL" id="CAE0781551.1"/>
    </source>
</evidence>
<protein>
    <recommendedName>
        <fullName evidence="3">Testis-expressed sequence 9 protein</fullName>
    </recommendedName>
</protein>
<feature type="region of interest" description="Disordered" evidence="1">
    <location>
        <begin position="40"/>
        <end position="74"/>
    </location>
</feature>
<feature type="region of interest" description="Disordered" evidence="1">
    <location>
        <begin position="114"/>
        <end position="204"/>
    </location>
</feature>
<accession>A0A7S4BYU4</accession>
<proteinExistence type="predicted"/>
<reference evidence="2" key="1">
    <citation type="submission" date="2021-01" db="EMBL/GenBank/DDBJ databases">
        <authorList>
            <person name="Corre E."/>
            <person name="Pelletier E."/>
            <person name="Niang G."/>
            <person name="Scheremetjew M."/>
            <person name="Finn R."/>
            <person name="Kale V."/>
            <person name="Holt S."/>
            <person name="Cochrane G."/>
            <person name="Meng A."/>
            <person name="Brown T."/>
            <person name="Cohen L."/>
        </authorList>
    </citation>
    <scope>NUCLEOTIDE SEQUENCE</scope>
    <source>
        <strain evidence="2">CCMP645</strain>
    </source>
</reference>
<dbReference type="PANTHER" id="PTHR23313">
    <property type="entry name" value="TSEC1-RELATED"/>
    <property type="match status" value="1"/>
</dbReference>
<feature type="compositionally biased region" description="Basic and acidic residues" evidence="1">
    <location>
        <begin position="292"/>
        <end position="302"/>
    </location>
</feature>
<sequence>MSEHAVDQDVNLENEDEELARRLLENSRIEADAARALRETSQTVNAALKQPPHSASLPSAQADGPDRAEAEMDGTSEQFRAVRGARRLEQGASTVGISPRRADLQADGIGVAAPLSMNSSDTAGVTGELARSLQGTPRGEDKERGVDSSATNTSHAPMDAHAPSAAGPYTAGNHGGDVDGRAEGGMGAAGSMEESGGGGGEEGLAEGVGLAAKVRYQAARMQVLQEQVAQLREQLALRSEEAAAASAAAKEAGAMRAKSERVEKSLRAALEKEKEKAEEKAARAEALERELATARRAADEAQRSGGATAADARSKDVRLSRALEEVERLRAQLRESHEERDGAGRGARAEAQKLAAEVAKLRRRQQELLLAFRKQAKLIDVLKRQKLHAEAACMLGFTEEEFTRTLEMGEQAV</sequence>
<dbReference type="PANTHER" id="PTHR23313:SF0">
    <property type="entry name" value="TESTIS-EXPRESSED PROTEIN 9"/>
    <property type="match status" value="1"/>
</dbReference>